<organism evidence="2 3">
    <name type="scientific">Acetobacter musti</name>
    <dbReference type="NCBI Taxonomy" id="864732"/>
    <lineage>
        <taxon>Bacteria</taxon>
        <taxon>Pseudomonadati</taxon>
        <taxon>Pseudomonadota</taxon>
        <taxon>Alphaproteobacteria</taxon>
        <taxon>Acetobacterales</taxon>
        <taxon>Acetobacteraceae</taxon>
        <taxon>Acetobacter</taxon>
    </lineage>
</organism>
<sequence length="141" mass="15509">MRIFEAGKAAAVAEVELLQQKAMRLGRQAALLVVAAVMGFFSLITAHALLWAIFLFKFGFGPVGAPAAVFFLDAFLAVAFLFFGRRSYLLPAEVEARMNRDRHVNELRQAASIAAVATTVTGPVGRFAGRKVWNIVSRRRR</sequence>
<comment type="caution">
    <text evidence="2">The sequence shown here is derived from an EMBL/GenBank/DDBJ whole genome shotgun (WGS) entry which is preliminary data.</text>
</comment>
<feature type="transmembrane region" description="Helical" evidence="1">
    <location>
        <begin position="60"/>
        <end position="83"/>
    </location>
</feature>
<name>A0ABX0JPA0_9PROT</name>
<evidence type="ECO:0000256" key="1">
    <source>
        <dbReference type="SAM" id="Phobius"/>
    </source>
</evidence>
<dbReference type="RefSeq" id="WP_173582811.1">
    <property type="nucleotide sequence ID" value="NZ_WOTB01000007.1"/>
</dbReference>
<keyword evidence="3" id="KW-1185">Reference proteome</keyword>
<gene>
    <name evidence="2" type="ORF">GOB93_07120</name>
</gene>
<feature type="transmembrane region" description="Helical" evidence="1">
    <location>
        <begin position="29"/>
        <end position="54"/>
    </location>
</feature>
<dbReference type="EMBL" id="WOTB01000007">
    <property type="protein sequence ID" value="NHN84415.1"/>
    <property type="molecule type" value="Genomic_DNA"/>
</dbReference>
<evidence type="ECO:0008006" key="4">
    <source>
        <dbReference type="Google" id="ProtNLM"/>
    </source>
</evidence>
<protein>
    <recommendedName>
        <fullName evidence="4">Phage holin family protein</fullName>
    </recommendedName>
</protein>
<evidence type="ECO:0000313" key="3">
    <source>
        <dbReference type="Proteomes" id="UP000635278"/>
    </source>
</evidence>
<keyword evidence="1" id="KW-0812">Transmembrane</keyword>
<dbReference type="Proteomes" id="UP000635278">
    <property type="component" value="Unassembled WGS sequence"/>
</dbReference>
<keyword evidence="1" id="KW-1133">Transmembrane helix</keyword>
<reference evidence="2 3" key="1">
    <citation type="journal article" date="2020" name="Int. J. Syst. Evol. Microbiol.">
        <title>Novel acetic acid bacteria from cider fermentations: Acetobacter conturbans sp. nov. and Acetobacter fallax sp. nov.</title>
        <authorList>
            <person name="Sombolestani A.S."/>
            <person name="Cleenwerck I."/>
            <person name="Cnockaert M."/>
            <person name="Borremans W."/>
            <person name="Wieme A.D."/>
            <person name="De Vuyst L."/>
            <person name="Vandamme P."/>
        </authorList>
    </citation>
    <scope>NUCLEOTIDE SEQUENCE [LARGE SCALE GENOMIC DNA]</scope>
    <source>
        <strain evidence="2 3">LMG 30640</strain>
    </source>
</reference>
<accession>A0ABX0JPA0</accession>
<proteinExistence type="predicted"/>
<evidence type="ECO:0000313" key="2">
    <source>
        <dbReference type="EMBL" id="NHN84415.1"/>
    </source>
</evidence>
<keyword evidence="1" id="KW-0472">Membrane</keyword>